<sequence length="122" mass="12765">MSQLDQSVAELTAIEGATAAAIVDIGSGMALAASGNPGFNLDVAAAGNSNVVRAKLNTMRELGLTGAIDDILITLEDQYHLINVLSEESTQGLFIYLVLNKNTANLALARHRLSNVAKKVSV</sequence>
<protein>
    <recommendedName>
        <fullName evidence="3">Roadblock/LAMTOR2 domain-containing protein</fullName>
    </recommendedName>
</protein>
<evidence type="ECO:0000313" key="2">
    <source>
        <dbReference type="Proteomes" id="UP000527616"/>
    </source>
</evidence>
<gene>
    <name evidence="1" type="ORF">GGQ54_001410</name>
</gene>
<dbReference type="Proteomes" id="UP000527616">
    <property type="component" value="Unassembled WGS sequence"/>
</dbReference>
<comment type="caution">
    <text evidence="1">The sequence shown here is derived from an EMBL/GenBank/DDBJ whole genome shotgun (WGS) entry which is preliminary data.</text>
</comment>
<dbReference type="RefSeq" id="WP_179444752.1">
    <property type="nucleotide sequence ID" value="NZ_JACBZS010000001.1"/>
</dbReference>
<name>A0A7Z0IKR0_9ACTN</name>
<reference evidence="1 2" key="1">
    <citation type="submission" date="2020-07" db="EMBL/GenBank/DDBJ databases">
        <title>Sequencing the genomes of 1000 actinobacteria strains.</title>
        <authorList>
            <person name="Klenk H.-P."/>
        </authorList>
    </citation>
    <scope>NUCLEOTIDE SEQUENCE [LARGE SCALE GENOMIC DNA]</scope>
    <source>
        <strain evidence="1 2">DSM 103164</strain>
    </source>
</reference>
<proteinExistence type="predicted"/>
<dbReference type="AlphaFoldDB" id="A0A7Z0IKR0"/>
<accession>A0A7Z0IKR0</accession>
<dbReference type="EMBL" id="JACBZS010000001">
    <property type="protein sequence ID" value="NYI70850.1"/>
    <property type="molecule type" value="Genomic_DNA"/>
</dbReference>
<evidence type="ECO:0008006" key="3">
    <source>
        <dbReference type="Google" id="ProtNLM"/>
    </source>
</evidence>
<keyword evidence="2" id="KW-1185">Reference proteome</keyword>
<organism evidence="1 2">
    <name type="scientific">Naumannella cuiyingiana</name>
    <dbReference type="NCBI Taxonomy" id="1347891"/>
    <lineage>
        <taxon>Bacteria</taxon>
        <taxon>Bacillati</taxon>
        <taxon>Actinomycetota</taxon>
        <taxon>Actinomycetes</taxon>
        <taxon>Propionibacteriales</taxon>
        <taxon>Propionibacteriaceae</taxon>
        <taxon>Naumannella</taxon>
    </lineage>
</organism>
<dbReference type="SUPFAM" id="SSF103196">
    <property type="entry name" value="Roadblock/LC7 domain"/>
    <property type="match status" value="1"/>
</dbReference>
<evidence type="ECO:0000313" key="1">
    <source>
        <dbReference type="EMBL" id="NYI70850.1"/>
    </source>
</evidence>